<proteinExistence type="predicted"/>
<dbReference type="Proteomes" id="UP000180057">
    <property type="component" value="Unassembled WGS sequence"/>
</dbReference>
<organism evidence="6 7">
    <name type="scientific">Anaerobacillus alkalidiazotrophicus</name>
    <dbReference type="NCBI Taxonomy" id="472963"/>
    <lineage>
        <taxon>Bacteria</taxon>
        <taxon>Bacillati</taxon>
        <taxon>Bacillota</taxon>
        <taxon>Bacilli</taxon>
        <taxon>Bacillales</taxon>
        <taxon>Bacillaceae</taxon>
        <taxon>Anaerobacillus</taxon>
    </lineage>
</organism>
<dbReference type="RefSeq" id="WP_071389613.1">
    <property type="nucleotide sequence ID" value="NZ_MLQS01000015.1"/>
</dbReference>
<dbReference type="Pfam" id="PF13411">
    <property type="entry name" value="MerR_1"/>
    <property type="match status" value="1"/>
</dbReference>
<dbReference type="CDD" id="cd00592">
    <property type="entry name" value="HTH_MerR-like"/>
    <property type="match status" value="1"/>
</dbReference>
<evidence type="ECO:0000256" key="4">
    <source>
        <dbReference type="ARBA" id="ARBA00023163"/>
    </source>
</evidence>
<evidence type="ECO:0000256" key="3">
    <source>
        <dbReference type="ARBA" id="ARBA00023125"/>
    </source>
</evidence>
<dbReference type="InterPro" id="IPR047057">
    <property type="entry name" value="MerR_fam"/>
</dbReference>
<dbReference type="AlphaFoldDB" id="A0A1S2M6N4"/>
<keyword evidence="2" id="KW-0805">Transcription regulation</keyword>
<dbReference type="OrthoDB" id="9806513at2"/>
<keyword evidence="7" id="KW-1185">Reference proteome</keyword>
<dbReference type="Gene3D" id="1.10.1660.10">
    <property type="match status" value="1"/>
</dbReference>
<reference evidence="6 7" key="1">
    <citation type="submission" date="2016-10" db="EMBL/GenBank/DDBJ databases">
        <title>Draft genome sequences of four alkaliphilic bacteria belonging to the Anaerobacillus genus.</title>
        <authorList>
            <person name="Bassil N.M."/>
            <person name="Lloyd J.R."/>
        </authorList>
    </citation>
    <scope>NUCLEOTIDE SEQUENCE [LARGE SCALE GENOMIC DNA]</scope>
    <source>
        <strain evidence="6 7">DSM 22531</strain>
    </source>
</reference>
<name>A0A1S2M6N4_9BACI</name>
<evidence type="ECO:0000256" key="1">
    <source>
        <dbReference type="ARBA" id="ARBA00022491"/>
    </source>
</evidence>
<dbReference type="STRING" id="472963.BKP45_10355"/>
<evidence type="ECO:0000313" key="6">
    <source>
        <dbReference type="EMBL" id="OIJ20173.1"/>
    </source>
</evidence>
<dbReference type="PANTHER" id="PTHR30204:SF69">
    <property type="entry name" value="MERR-FAMILY TRANSCRIPTIONAL REGULATOR"/>
    <property type="match status" value="1"/>
</dbReference>
<dbReference type="InterPro" id="IPR009061">
    <property type="entry name" value="DNA-bd_dom_put_sf"/>
</dbReference>
<keyword evidence="1" id="KW-0678">Repressor</keyword>
<feature type="domain" description="HTH merR-type" evidence="5">
    <location>
        <begin position="1"/>
        <end position="68"/>
    </location>
</feature>
<sequence>MQIKEFASKYKLKKDAVRYYEKEGLIEPTRLANGYRIYDETCEKSIKYILVLKQLGFSLQEIQALLNLEKRPPSSECNAMSVTLFKNKVSYLESKIDFYTTAIKSLQIVHDLMEHEKYVENKDKVYSLVEEMYRKIEEGDEHNVTS</sequence>
<dbReference type="SMART" id="SM00422">
    <property type="entry name" value="HTH_MERR"/>
    <property type="match status" value="1"/>
</dbReference>
<evidence type="ECO:0000313" key="7">
    <source>
        <dbReference type="Proteomes" id="UP000180057"/>
    </source>
</evidence>
<comment type="caution">
    <text evidence="6">The sequence shown here is derived from an EMBL/GenBank/DDBJ whole genome shotgun (WGS) entry which is preliminary data.</text>
</comment>
<keyword evidence="4" id="KW-0804">Transcription</keyword>
<keyword evidence="3" id="KW-0238">DNA-binding</keyword>
<evidence type="ECO:0000259" key="5">
    <source>
        <dbReference type="PROSITE" id="PS50937"/>
    </source>
</evidence>
<dbReference type="InterPro" id="IPR000551">
    <property type="entry name" value="MerR-type_HTH_dom"/>
</dbReference>
<evidence type="ECO:0000256" key="2">
    <source>
        <dbReference type="ARBA" id="ARBA00023015"/>
    </source>
</evidence>
<dbReference type="PROSITE" id="PS50937">
    <property type="entry name" value="HTH_MERR_2"/>
    <property type="match status" value="1"/>
</dbReference>
<dbReference type="GO" id="GO:0003677">
    <property type="term" value="F:DNA binding"/>
    <property type="evidence" value="ECO:0007669"/>
    <property type="project" value="UniProtKB-KW"/>
</dbReference>
<dbReference type="EMBL" id="MLQS01000015">
    <property type="protein sequence ID" value="OIJ20173.1"/>
    <property type="molecule type" value="Genomic_DNA"/>
</dbReference>
<dbReference type="PANTHER" id="PTHR30204">
    <property type="entry name" value="REDOX-CYCLING DRUG-SENSING TRANSCRIPTIONAL ACTIVATOR SOXR"/>
    <property type="match status" value="1"/>
</dbReference>
<dbReference type="SUPFAM" id="SSF46955">
    <property type="entry name" value="Putative DNA-binding domain"/>
    <property type="match status" value="1"/>
</dbReference>
<gene>
    <name evidence="6" type="ORF">BKP45_10355</name>
</gene>
<dbReference type="GO" id="GO:0003700">
    <property type="term" value="F:DNA-binding transcription factor activity"/>
    <property type="evidence" value="ECO:0007669"/>
    <property type="project" value="InterPro"/>
</dbReference>
<accession>A0A1S2M6N4</accession>
<protein>
    <submittedName>
        <fullName evidence="6">MarR family transcriptional regulator</fullName>
    </submittedName>
</protein>